<evidence type="ECO:0000256" key="4">
    <source>
        <dbReference type="ARBA" id="ARBA00022553"/>
    </source>
</evidence>
<keyword evidence="4" id="KW-0597">Phosphoprotein</keyword>
<dbReference type="Proteomes" id="UP000276133">
    <property type="component" value="Unassembled WGS sequence"/>
</dbReference>
<dbReference type="GO" id="GO:0005737">
    <property type="term" value="C:cytoplasm"/>
    <property type="evidence" value="ECO:0007669"/>
    <property type="project" value="TreeGrafter"/>
</dbReference>
<evidence type="ECO:0000256" key="3">
    <source>
        <dbReference type="ARBA" id="ARBA00013064"/>
    </source>
</evidence>
<evidence type="ECO:0000256" key="7">
    <source>
        <dbReference type="ARBA" id="ARBA00023136"/>
    </source>
</evidence>
<sequence>MKNLTNIEDEFVKYEENHMWREEVREADDIFNLTCNYARQPFNLRLNRYRDILPYDHSRVKLKNSEETDYINANYVECEQANRRYILAQGPLKTTCEHFWQMIWEQNTKGVIMLNKLIEKGAPKCEMYYPNVDEENCDFTLTFGKFKLNYMSEKPYQDFTIRTIECENLEQKEKRLIYHCHFTSWPDFGEPDYTGTFLNFLNECNNLDLFNISVNGPSVVHCSAGVGRSGTFILVDSMLQLYKKFGDDLAINALELLKKFRSNRMGLVQTQHQLKFAFMAIIDGIRILRQNSNTLESFVPNEELNSIETESDSDSDNDFYEDDDVSKKFVRPGTAKRGKRSNLSKKSKVHIEKLRKKQMDNKLTIKLDEPNNNLVKEHSSDTNFDSSDLEKSEDEDIPFAVNRLDVQTVKINQPRKPVEPLIIPKSDDSDDEKSKKEIEIKNEIKNEILIDKFEVHSPRISEKNQRISDLVKSMREKQIKHEKRSKLMSDLKPYIYGGAVLLSGIVIHQLYKTLVSK</sequence>
<dbReference type="InterPro" id="IPR051985">
    <property type="entry name" value="NR_tyrosine_phosphatase"/>
</dbReference>
<feature type="region of interest" description="Disordered" evidence="8">
    <location>
        <begin position="362"/>
        <end position="392"/>
    </location>
</feature>
<feature type="compositionally biased region" description="Basic and acidic residues" evidence="8">
    <location>
        <begin position="362"/>
        <end position="380"/>
    </location>
</feature>
<keyword evidence="7" id="KW-0472">Membrane</keyword>
<dbReference type="GO" id="GO:0004726">
    <property type="term" value="F:non-membrane spanning protein tyrosine phosphatase activity"/>
    <property type="evidence" value="ECO:0007669"/>
    <property type="project" value="TreeGrafter"/>
</dbReference>
<evidence type="ECO:0000256" key="8">
    <source>
        <dbReference type="SAM" id="MobiDB-lite"/>
    </source>
</evidence>
<dbReference type="PRINTS" id="PR00700">
    <property type="entry name" value="PRTYPHPHTASE"/>
</dbReference>
<keyword evidence="6" id="KW-0904">Protein phosphatase</keyword>
<comment type="caution">
    <text evidence="11">The sequence shown here is derived from an EMBL/GenBank/DDBJ whole genome shotgun (WGS) entry which is preliminary data.</text>
</comment>
<name>A0A3M7PPA5_BRAPC</name>
<feature type="domain" description="Tyrosine-protein phosphatase" evidence="9">
    <location>
        <begin position="7"/>
        <end position="284"/>
    </location>
</feature>
<dbReference type="Pfam" id="PF00102">
    <property type="entry name" value="Y_phosphatase"/>
    <property type="match status" value="1"/>
</dbReference>
<dbReference type="InterPro" id="IPR003595">
    <property type="entry name" value="Tyr_Pase_cat"/>
</dbReference>
<dbReference type="SMART" id="SM00404">
    <property type="entry name" value="PTPc_motif"/>
    <property type="match status" value="1"/>
</dbReference>
<dbReference type="STRING" id="10195.A0A3M7PPA5"/>
<comment type="similarity">
    <text evidence="2">Belongs to the protein-tyrosine phosphatase family. Non-receptor class 1 subfamily.</text>
</comment>
<dbReference type="PROSITE" id="PS00383">
    <property type="entry name" value="TYR_PHOSPHATASE_1"/>
    <property type="match status" value="1"/>
</dbReference>
<evidence type="ECO:0000256" key="1">
    <source>
        <dbReference type="ARBA" id="ARBA00004308"/>
    </source>
</evidence>
<dbReference type="PROSITE" id="PS50055">
    <property type="entry name" value="TYR_PHOSPHATASE_PTP"/>
    <property type="match status" value="1"/>
</dbReference>
<dbReference type="EC" id="3.1.3.48" evidence="3"/>
<reference evidence="11 12" key="1">
    <citation type="journal article" date="2018" name="Sci. Rep.">
        <title>Genomic signatures of local adaptation to the degree of environmental predictability in rotifers.</title>
        <authorList>
            <person name="Franch-Gras L."/>
            <person name="Hahn C."/>
            <person name="Garcia-Roger E.M."/>
            <person name="Carmona M.J."/>
            <person name="Serra M."/>
            <person name="Gomez A."/>
        </authorList>
    </citation>
    <scope>NUCLEOTIDE SEQUENCE [LARGE SCALE GENOMIC DNA]</scope>
    <source>
        <strain evidence="11">HYR1</strain>
    </source>
</reference>
<dbReference type="EMBL" id="REGN01009555">
    <property type="protein sequence ID" value="RNA00913.1"/>
    <property type="molecule type" value="Genomic_DNA"/>
</dbReference>
<dbReference type="PANTHER" id="PTHR46047:SF3">
    <property type="entry name" value="TYROSINE-PROTEIN PHOSPHATASE NON-RECEPTOR TYPE 61F"/>
    <property type="match status" value="1"/>
</dbReference>
<feature type="domain" description="Tyrosine specific protein phosphatases" evidence="10">
    <location>
        <begin position="198"/>
        <end position="275"/>
    </location>
</feature>
<dbReference type="GO" id="GO:0005634">
    <property type="term" value="C:nucleus"/>
    <property type="evidence" value="ECO:0007669"/>
    <property type="project" value="TreeGrafter"/>
</dbReference>
<evidence type="ECO:0000256" key="2">
    <source>
        <dbReference type="ARBA" id="ARBA00009701"/>
    </source>
</evidence>
<dbReference type="GO" id="GO:0070373">
    <property type="term" value="P:negative regulation of ERK1 and ERK2 cascade"/>
    <property type="evidence" value="ECO:0007669"/>
    <property type="project" value="TreeGrafter"/>
</dbReference>
<accession>A0A3M7PPA5</accession>
<feature type="compositionally biased region" description="Basic residues" evidence="8">
    <location>
        <begin position="330"/>
        <end position="348"/>
    </location>
</feature>
<dbReference type="InterPro" id="IPR000242">
    <property type="entry name" value="PTP_cat"/>
</dbReference>
<dbReference type="InterPro" id="IPR000387">
    <property type="entry name" value="Tyr_Pase_dom"/>
</dbReference>
<dbReference type="OrthoDB" id="9450131at2759"/>
<dbReference type="AlphaFoldDB" id="A0A3M7PPA5"/>
<dbReference type="InterPro" id="IPR016130">
    <property type="entry name" value="Tyr_Pase_AS"/>
</dbReference>
<evidence type="ECO:0000259" key="9">
    <source>
        <dbReference type="PROSITE" id="PS50055"/>
    </source>
</evidence>
<keyword evidence="12" id="KW-1185">Reference proteome</keyword>
<keyword evidence="11" id="KW-0675">Receptor</keyword>
<evidence type="ECO:0000313" key="12">
    <source>
        <dbReference type="Proteomes" id="UP000276133"/>
    </source>
</evidence>
<dbReference type="GO" id="GO:0046426">
    <property type="term" value="P:negative regulation of receptor signaling pathway via JAK-STAT"/>
    <property type="evidence" value="ECO:0007669"/>
    <property type="project" value="TreeGrafter"/>
</dbReference>
<organism evidence="11 12">
    <name type="scientific">Brachionus plicatilis</name>
    <name type="common">Marine rotifer</name>
    <name type="synonym">Brachionus muelleri</name>
    <dbReference type="NCBI Taxonomy" id="10195"/>
    <lineage>
        <taxon>Eukaryota</taxon>
        <taxon>Metazoa</taxon>
        <taxon>Spiralia</taxon>
        <taxon>Gnathifera</taxon>
        <taxon>Rotifera</taxon>
        <taxon>Eurotatoria</taxon>
        <taxon>Monogononta</taxon>
        <taxon>Pseudotrocha</taxon>
        <taxon>Ploima</taxon>
        <taxon>Brachionidae</taxon>
        <taxon>Brachionus</taxon>
    </lineage>
</organism>
<evidence type="ECO:0000313" key="11">
    <source>
        <dbReference type="EMBL" id="RNA00913.1"/>
    </source>
</evidence>
<feature type="region of interest" description="Disordered" evidence="8">
    <location>
        <begin position="330"/>
        <end position="349"/>
    </location>
</feature>
<evidence type="ECO:0000256" key="6">
    <source>
        <dbReference type="ARBA" id="ARBA00022912"/>
    </source>
</evidence>
<dbReference type="GO" id="GO:0012505">
    <property type="term" value="C:endomembrane system"/>
    <property type="evidence" value="ECO:0007669"/>
    <property type="project" value="UniProtKB-SubCell"/>
</dbReference>
<dbReference type="InterPro" id="IPR029021">
    <property type="entry name" value="Prot-tyrosine_phosphatase-like"/>
</dbReference>
<dbReference type="Gene3D" id="3.90.190.10">
    <property type="entry name" value="Protein tyrosine phosphatase superfamily"/>
    <property type="match status" value="1"/>
</dbReference>
<gene>
    <name evidence="11" type="ORF">BpHYR1_019316</name>
</gene>
<keyword evidence="5 11" id="KW-0378">Hydrolase</keyword>
<dbReference type="SUPFAM" id="SSF52799">
    <property type="entry name" value="(Phosphotyrosine protein) phosphatases II"/>
    <property type="match status" value="1"/>
</dbReference>
<dbReference type="PROSITE" id="PS50056">
    <property type="entry name" value="TYR_PHOSPHATASE_2"/>
    <property type="match status" value="1"/>
</dbReference>
<protein>
    <recommendedName>
        <fullName evidence="3">protein-tyrosine-phosphatase</fullName>
        <ecNumber evidence="3">3.1.3.48</ecNumber>
    </recommendedName>
</protein>
<dbReference type="PANTHER" id="PTHR46047">
    <property type="entry name" value="TYROSINE-PROTEIN PHOSPHATASE NON-RECEPTOR TYPE 61F"/>
    <property type="match status" value="1"/>
</dbReference>
<proteinExistence type="inferred from homology"/>
<dbReference type="GO" id="GO:0019901">
    <property type="term" value="F:protein kinase binding"/>
    <property type="evidence" value="ECO:0007669"/>
    <property type="project" value="TreeGrafter"/>
</dbReference>
<comment type="subcellular location">
    <subcellularLocation>
        <location evidence="1">Endomembrane system</location>
    </subcellularLocation>
</comment>
<dbReference type="SMART" id="SM00194">
    <property type="entry name" value="PTPc"/>
    <property type="match status" value="1"/>
</dbReference>
<evidence type="ECO:0000256" key="5">
    <source>
        <dbReference type="ARBA" id="ARBA00022801"/>
    </source>
</evidence>
<evidence type="ECO:0000259" key="10">
    <source>
        <dbReference type="PROSITE" id="PS50056"/>
    </source>
</evidence>